<dbReference type="PROSITE" id="PS01124">
    <property type="entry name" value="HTH_ARAC_FAMILY_2"/>
    <property type="match status" value="1"/>
</dbReference>
<evidence type="ECO:0000313" key="7">
    <source>
        <dbReference type="Proteomes" id="UP001279642"/>
    </source>
</evidence>
<keyword evidence="2" id="KW-0238">DNA-binding</keyword>
<dbReference type="SUPFAM" id="SSF46689">
    <property type="entry name" value="Homeodomain-like"/>
    <property type="match status" value="1"/>
</dbReference>
<feature type="region of interest" description="Disordered" evidence="4">
    <location>
        <begin position="306"/>
        <end position="340"/>
    </location>
</feature>
<dbReference type="PROSITE" id="PS00041">
    <property type="entry name" value="HTH_ARAC_FAMILY_1"/>
    <property type="match status" value="1"/>
</dbReference>
<dbReference type="Proteomes" id="UP001279642">
    <property type="component" value="Unassembled WGS sequence"/>
</dbReference>
<dbReference type="InterPro" id="IPR032783">
    <property type="entry name" value="AraC_lig"/>
</dbReference>
<keyword evidence="1" id="KW-0805">Transcription regulation</keyword>
<dbReference type="InterPro" id="IPR018062">
    <property type="entry name" value="HTH_AraC-typ_CS"/>
</dbReference>
<name>A0ABU5EI66_9PROT</name>
<reference evidence="6 7" key="1">
    <citation type="journal article" date="2016" name="Antonie Van Leeuwenhoek">
        <title>Dongia soli sp. nov., isolated from soil from Dokdo, Korea.</title>
        <authorList>
            <person name="Kim D.U."/>
            <person name="Lee H."/>
            <person name="Kim H."/>
            <person name="Kim S.G."/>
            <person name="Ka J.O."/>
        </authorList>
    </citation>
    <scope>NUCLEOTIDE SEQUENCE [LARGE SCALE GENOMIC DNA]</scope>
    <source>
        <strain evidence="6 7">D78</strain>
    </source>
</reference>
<dbReference type="InterPro" id="IPR020449">
    <property type="entry name" value="Tscrpt_reg_AraC-type_HTH"/>
</dbReference>
<dbReference type="Gene3D" id="1.10.10.60">
    <property type="entry name" value="Homeodomain-like"/>
    <property type="match status" value="1"/>
</dbReference>
<gene>
    <name evidence="6" type="ORF">SMD27_23860</name>
</gene>
<dbReference type="SMART" id="SM00342">
    <property type="entry name" value="HTH_ARAC"/>
    <property type="match status" value="1"/>
</dbReference>
<comment type="caution">
    <text evidence="6">The sequence shown here is derived from an EMBL/GenBank/DDBJ whole genome shotgun (WGS) entry which is preliminary data.</text>
</comment>
<evidence type="ECO:0000256" key="2">
    <source>
        <dbReference type="ARBA" id="ARBA00023125"/>
    </source>
</evidence>
<organism evidence="6 7">
    <name type="scientific">Dongia soli</name>
    <dbReference type="NCBI Taxonomy" id="600628"/>
    <lineage>
        <taxon>Bacteria</taxon>
        <taxon>Pseudomonadati</taxon>
        <taxon>Pseudomonadota</taxon>
        <taxon>Alphaproteobacteria</taxon>
        <taxon>Rhodospirillales</taxon>
        <taxon>Dongiaceae</taxon>
        <taxon>Dongia</taxon>
    </lineage>
</organism>
<dbReference type="InterPro" id="IPR050204">
    <property type="entry name" value="AraC_XylS_family_regulators"/>
</dbReference>
<dbReference type="PANTHER" id="PTHR46796">
    <property type="entry name" value="HTH-TYPE TRANSCRIPTIONAL ACTIVATOR RHAS-RELATED"/>
    <property type="match status" value="1"/>
</dbReference>
<proteinExistence type="predicted"/>
<evidence type="ECO:0000259" key="5">
    <source>
        <dbReference type="PROSITE" id="PS01124"/>
    </source>
</evidence>
<dbReference type="PANTHER" id="PTHR46796:SF13">
    <property type="entry name" value="HTH-TYPE TRANSCRIPTIONAL ACTIVATOR RHAS"/>
    <property type="match status" value="1"/>
</dbReference>
<dbReference type="Pfam" id="PF12852">
    <property type="entry name" value="Cupin_6"/>
    <property type="match status" value="1"/>
</dbReference>
<evidence type="ECO:0000256" key="3">
    <source>
        <dbReference type="ARBA" id="ARBA00023163"/>
    </source>
</evidence>
<accession>A0ABU5EI66</accession>
<dbReference type="RefSeq" id="WP_320510969.1">
    <property type="nucleotide sequence ID" value="NZ_JAXCLW010000017.1"/>
</dbReference>
<feature type="domain" description="HTH araC/xylS-type" evidence="5">
    <location>
        <begin position="215"/>
        <end position="313"/>
    </location>
</feature>
<keyword evidence="7" id="KW-1185">Reference proteome</keyword>
<sequence>MASEPLWRITPQDLDKLMATLEVERAKLSRCTLTAGSQLRVACNDAPTIHYGLQGSGWVFVNDEPPIQLTRHTLVIVPPGKFLVIAGSDHAFRSRRCLGSLHGDIFIPGSSHRCSVGEGEPSVAFVCGSFRAFYGAAVDLFASLTTPIIEKFDVHDQLDQIMNYAVSELAAEDVGGGPMSAALLKLVLLALLRRCLTSVNPWVERFSILSDPPIARAFAGMASRPSDQHTVQSLSHSVGLSRSAFMARFVVAFGESPISLLRRVRMRYAAELLAANALSIDQVALQAGYQSRSSFTRTFRRHYGSNPSGYRAEALRPSDANPAHLVSGSPTFGESTADEQ</sequence>
<dbReference type="PRINTS" id="PR00032">
    <property type="entry name" value="HTHARAC"/>
</dbReference>
<dbReference type="EMBL" id="JAXCLW010000017">
    <property type="protein sequence ID" value="MDY0885893.1"/>
    <property type="molecule type" value="Genomic_DNA"/>
</dbReference>
<dbReference type="Pfam" id="PF12833">
    <property type="entry name" value="HTH_18"/>
    <property type="match status" value="1"/>
</dbReference>
<dbReference type="InterPro" id="IPR018060">
    <property type="entry name" value="HTH_AraC"/>
</dbReference>
<dbReference type="InterPro" id="IPR009057">
    <property type="entry name" value="Homeodomain-like_sf"/>
</dbReference>
<protein>
    <submittedName>
        <fullName evidence="6">AraC family transcriptional regulator</fullName>
    </submittedName>
</protein>
<evidence type="ECO:0000256" key="4">
    <source>
        <dbReference type="SAM" id="MobiDB-lite"/>
    </source>
</evidence>
<evidence type="ECO:0000313" key="6">
    <source>
        <dbReference type="EMBL" id="MDY0885893.1"/>
    </source>
</evidence>
<evidence type="ECO:0000256" key="1">
    <source>
        <dbReference type="ARBA" id="ARBA00023015"/>
    </source>
</evidence>
<keyword evidence="3" id="KW-0804">Transcription</keyword>